<dbReference type="Gene3D" id="3.30.160.60">
    <property type="entry name" value="Classic Zinc Finger"/>
    <property type="match status" value="1"/>
</dbReference>
<accession>A0A6P8GRG0</accession>
<organism evidence="7 8">
    <name type="scientific">Clupea harengus</name>
    <name type="common">Atlantic herring</name>
    <dbReference type="NCBI Taxonomy" id="7950"/>
    <lineage>
        <taxon>Eukaryota</taxon>
        <taxon>Metazoa</taxon>
        <taxon>Chordata</taxon>
        <taxon>Craniata</taxon>
        <taxon>Vertebrata</taxon>
        <taxon>Euteleostomi</taxon>
        <taxon>Actinopterygii</taxon>
        <taxon>Neopterygii</taxon>
        <taxon>Teleostei</taxon>
        <taxon>Clupei</taxon>
        <taxon>Clupeiformes</taxon>
        <taxon>Clupeoidei</taxon>
        <taxon>Clupeidae</taxon>
        <taxon>Clupea</taxon>
    </lineage>
</organism>
<evidence type="ECO:0000313" key="7">
    <source>
        <dbReference type="Proteomes" id="UP000515152"/>
    </source>
</evidence>
<dbReference type="OrthoDB" id="654191at2759"/>
<evidence type="ECO:0000256" key="3">
    <source>
        <dbReference type="ARBA" id="ARBA00022833"/>
    </source>
</evidence>
<name>A0A6P8GRG0_CLUHA</name>
<evidence type="ECO:0000259" key="6">
    <source>
        <dbReference type="PROSITE" id="PS50119"/>
    </source>
</evidence>
<dbReference type="InterPro" id="IPR027370">
    <property type="entry name" value="Znf-RING_euk"/>
</dbReference>
<reference evidence="8" key="1">
    <citation type="submission" date="2025-08" db="UniProtKB">
        <authorList>
            <consortium name="RefSeq"/>
        </authorList>
    </citation>
    <scope>IDENTIFICATION</scope>
</reference>
<protein>
    <submittedName>
        <fullName evidence="8">Nuclear factor 7, brain-like</fullName>
    </submittedName>
</protein>
<keyword evidence="3" id="KW-0862">Zinc</keyword>
<dbReference type="AlphaFoldDB" id="A0A6P8GRG0"/>
<dbReference type="Pfam" id="PF13445">
    <property type="entry name" value="zf-RING_UBOX"/>
    <property type="match status" value="1"/>
</dbReference>
<keyword evidence="2 4" id="KW-0863">Zinc-finger</keyword>
<dbReference type="RefSeq" id="XP_031437390.1">
    <property type="nucleotide sequence ID" value="XM_031581530.2"/>
</dbReference>
<dbReference type="InterPro" id="IPR000315">
    <property type="entry name" value="Znf_B-box"/>
</dbReference>
<dbReference type="InterPro" id="IPR001841">
    <property type="entry name" value="Znf_RING"/>
</dbReference>
<dbReference type="InterPro" id="IPR050143">
    <property type="entry name" value="TRIM/RBCC"/>
</dbReference>
<dbReference type="PROSITE" id="PS50089">
    <property type="entry name" value="ZF_RING_2"/>
    <property type="match status" value="1"/>
</dbReference>
<sequence length="194" mass="22335">MMASRSFSEDDLSCPVCCEVFQEPVLLPCSHSICKACLQKFWETKSVPECPMCRNRCSKKQYPVNLALRNLCETYLEEKNQEASAGSEVLCSLHSEKLKLFCLDDKQLVCMVCRDSNKHTRHIFIPTDEAALQLKDAVRLKLEPLKKKLKATEEVKMTLDQTAQHIKVSLRDSDHKCHYKPSRGFHILKETLFQ</sequence>
<dbReference type="GO" id="GO:0008270">
    <property type="term" value="F:zinc ion binding"/>
    <property type="evidence" value="ECO:0007669"/>
    <property type="project" value="UniProtKB-KW"/>
</dbReference>
<dbReference type="InterPro" id="IPR013083">
    <property type="entry name" value="Znf_RING/FYVE/PHD"/>
</dbReference>
<keyword evidence="7" id="KW-1185">Reference proteome</keyword>
<proteinExistence type="predicted"/>
<feature type="domain" description="B box-type" evidence="6">
    <location>
        <begin position="86"/>
        <end position="127"/>
    </location>
</feature>
<dbReference type="SUPFAM" id="SSF57850">
    <property type="entry name" value="RING/U-box"/>
    <property type="match status" value="1"/>
</dbReference>
<keyword evidence="1" id="KW-0479">Metal-binding</keyword>
<dbReference type="PANTHER" id="PTHR24103">
    <property type="entry name" value="E3 UBIQUITIN-PROTEIN LIGASE TRIM"/>
    <property type="match status" value="1"/>
</dbReference>
<dbReference type="SUPFAM" id="SSF57845">
    <property type="entry name" value="B-box zinc-binding domain"/>
    <property type="match status" value="1"/>
</dbReference>
<dbReference type="Pfam" id="PF00643">
    <property type="entry name" value="zf-B_box"/>
    <property type="match status" value="1"/>
</dbReference>
<dbReference type="GeneID" id="116223733"/>
<dbReference type="KEGG" id="char:116223733"/>
<dbReference type="PROSITE" id="PS50119">
    <property type="entry name" value="ZF_BBOX"/>
    <property type="match status" value="1"/>
</dbReference>
<evidence type="ECO:0000256" key="4">
    <source>
        <dbReference type="PROSITE-ProRule" id="PRU00024"/>
    </source>
</evidence>
<evidence type="ECO:0000313" key="8">
    <source>
        <dbReference type="RefSeq" id="XP_031437390.1"/>
    </source>
</evidence>
<dbReference type="InterPro" id="IPR017907">
    <property type="entry name" value="Znf_RING_CS"/>
</dbReference>
<evidence type="ECO:0000256" key="1">
    <source>
        <dbReference type="ARBA" id="ARBA00022723"/>
    </source>
</evidence>
<evidence type="ECO:0000259" key="5">
    <source>
        <dbReference type="PROSITE" id="PS50089"/>
    </source>
</evidence>
<dbReference type="SMART" id="SM00184">
    <property type="entry name" value="RING"/>
    <property type="match status" value="1"/>
</dbReference>
<evidence type="ECO:0000256" key="2">
    <source>
        <dbReference type="ARBA" id="ARBA00022771"/>
    </source>
</evidence>
<dbReference type="Proteomes" id="UP000515152">
    <property type="component" value="Chromosome 2"/>
</dbReference>
<dbReference type="PROSITE" id="PS00518">
    <property type="entry name" value="ZF_RING_1"/>
    <property type="match status" value="1"/>
</dbReference>
<gene>
    <name evidence="8" type="primary">LOC116223733</name>
</gene>
<dbReference type="SMART" id="SM00336">
    <property type="entry name" value="BBOX"/>
    <property type="match status" value="1"/>
</dbReference>
<dbReference type="Gene3D" id="3.30.40.10">
    <property type="entry name" value="Zinc/RING finger domain, C3HC4 (zinc finger)"/>
    <property type="match status" value="1"/>
</dbReference>
<feature type="domain" description="RING-type" evidence="5">
    <location>
        <begin position="14"/>
        <end position="54"/>
    </location>
</feature>